<keyword evidence="2" id="KW-1133">Transmembrane helix</keyword>
<keyword evidence="2" id="KW-0812">Transmembrane</keyword>
<dbReference type="EMBL" id="JAVHJO010000012">
    <property type="protein sequence ID" value="KAK6532123.1"/>
    <property type="molecule type" value="Genomic_DNA"/>
</dbReference>
<sequence>MPLETPLCLLSSIYPTAMFSLTIFWFYLLPIAVLAASSGSSCSSSGTTYTVVTTPQDITSTGIDKCAEWDGNLSLGLAWWDLDLPNLKRIHGSLLISGSTSLSRPKNLTVSASGLFYLTLGNLSRIDGDLDIEGIQNQGPGQNIENPGFVQLGSSSEDDTRTGPKSSGTTVGGTTTINSCTLDSIVILLEETDTFVITDNHDPYGTQVPSFDPTTPWNWPLSVNELRLYGNTLTLDGNLDKNSDNVFFDLGYQNVGRKVFFQGSQSPFRTFNIGVYTVLFSGLHMPLLQWVPELEVRNATSSDFSSLAYVNHSLTLDTIRMDTINIPKLKSVGSGGNSSLLLTNSLLVQHVTMPELEIINGTLNFTGNNALFNITALPKLRTVLGDFFLQGPLWNVELPSLERVEGNFMINSTQPLNCTPFNELRLEKNFVGGDYQCIGQIDPGYYPAGYTKPLKPTKSRTVLIAGIAGGVSGGVLLLAVGWYYYRRRPRKLPDLIPGIANPELEDNEAKVYEVDAKTNEIMAEATGVIPRTELHGDFAPVELFVSDTIPAELYGSEPEPVFSNRHDGIERMRAPSPTYARRGSQRSLLAPSVLADTITSSTPSTQGSSAVSLRRDRSQTRQDGASGSSEGNAHAGRFSWSPNDDGVWGARPF</sequence>
<evidence type="ECO:0000256" key="2">
    <source>
        <dbReference type="SAM" id="Phobius"/>
    </source>
</evidence>
<accession>A0AAV9X152</accession>
<protein>
    <recommendedName>
        <fullName evidence="5">Receptor L-domain domain-containing protein</fullName>
    </recommendedName>
</protein>
<feature type="compositionally biased region" description="Polar residues" evidence="1">
    <location>
        <begin position="621"/>
        <end position="631"/>
    </location>
</feature>
<dbReference type="AlphaFoldDB" id="A0AAV9X152"/>
<evidence type="ECO:0000313" key="3">
    <source>
        <dbReference type="EMBL" id="KAK6532123.1"/>
    </source>
</evidence>
<feature type="transmembrane region" description="Helical" evidence="2">
    <location>
        <begin position="12"/>
        <end position="36"/>
    </location>
</feature>
<evidence type="ECO:0000313" key="4">
    <source>
        <dbReference type="Proteomes" id="UP001365542"/>
    </source>
</evidence>
<dbReference type="CDD" id="cd12087">
    <property type="entry name" value="TM_EGFR-like"/>
    <property type="match status" value="1"/>
</dbReference>
<comment type="caution">
    <text evidence="3">The sequence shown here is derived from an EMBL/GenBank/DDBJ whole genome shotgun (WGS) entry which is preliminary data.</text>
</comment>
<reference evidence="3 4" key="1">
    <citation type="submission" date="2019-10" db="EMBL/GenBank/DDBJ databases">
        <authorList>
            <person name="Palmer J.M."/>
        </authorList>
    </citation>
    <scope>NUCLEOTIDE SEQUENCE [LARGE SCALE GENOMIC DNA]</scope>
    <source>
        <strain evidence="3 4">TWF694</strain>
    </source>
</reference>
<feature type="compositionally biased region" description="Polar residues" evidence="1">
    <location>
        <begin position="597"/>
        <end position="611"/>
    </location>
</feature>
<keyword evidence="4" id="KW-1185">Reference proteome</keyword>
<gene>
    <name evidence="3" type="ORF">TWF694_003284</name>
</gene>
<feature type="transmembrane region" description="Helical" evidence="2">
    <location>
        <begin position="462"/>
        <end position="485"/>
    </location>
</feature>
<feature type="compositionally biased region" description="Polar residues" evidence="1">
    <location>
        <begin position="135"/>
        <end position="145"/>
    </location>
</feature>
<feature type="region of interest" description="Disordered" evidence="1">
    <location>
        <begin position="596"/>
        <end position="653"/>
    </location>
</feature>
<feature type="region of interest" description="Disordered" evidence="1">
    <location>
        <begin position="134"/>
        <end position="172"/>
    </location>
</feature>
<keyword evidence="2" id="KW-0472">Membrane</keyword>
<dbReference type="Proteomes" id="UP001365542">
    <property type="component" value="Unassembled WGS sequence"/>
</dbReference>
<evidence type="ECO:0008006" key="5">
    <source>
        <dbReference type="Google" id="ProtNLM"/>
    </source>
</evidence>
<feature type="compositionally biased region" description="Low complexity" evidence="1">
    <location>
        <begin position="163"/>
        <end position="172"/>
    </location>
</feature>
<evidence type="ECO:0000256" key="1">
    <source>
        <dbReference type="SAM" id="MobiDB-lite"/>
    </source>
</evidence>
<organism evidence="3 4">
    <name type="scientific">Orbilia ellipsospora</name>
    <dbReference type="NCBI Taxonomy" id="2528407"/>
    <lineage>
        <taxon>Eukaryota</taxon>
        <taxon>Fungi</taxon>
        <taxon>Dikarya</taxon>
        <taxon>Ascomycota</taxon>
        <taxon>Pezizomycotina</taxon>
        <taxon>Orbiliomycetes</taxon>
        <taxon>Orbiliales</taxon>
        <taxon>Orbiliaceae</taxon>
        <taxon>Orbilia</taxon>
    </lineage>
</organism>
<proteinExistence type="predicted"/>
<dbReference type="SUPFAM" id="SSF52058">
    <property type="entry name" value="L domain-like"/>
    <property type="match status" value="1"/>
</dbReference>
<name>A0AAV9X152_9PEZI</name>